<keyword evidence="1" id="KW-0808">Transferase</keyword>
<dbReference type="Proteomes" id="UP001163105">
    <property type="component" value="Unassembled WGS sequence"/>
</dbReference>
<keyword evidence="1" id="KW-0418">Kinase</keyword>
<dbReference type="PANTHER" id="PTHR23086">
    <property type="entry name" value="PHOSPHATIDYLINOSITOL-4-PHOSPHATE 5-KINASE"/>
    <property type="match status" value="1"/>
</dbReference>
<dbReference type="PROSITE" id="PS51455">
    <property type="entry name" value="PIPK"/>
    <property type="match status" value="1"/>
</dbReference>
<dbReference type="GO" id="GO:0005886">
    <property type="term" value="C:plasma membrane"/>
    <property type="evidence" value="ECO:0007669"/>
    <property type="project" value="TreeGrafter"/>
</dbReference>
<dbReference type="InterPro" id="IPR002498">
    <property type="entry name" value="PInositol-4-P-4/5-kinase_core"/>
</dbReference>
<accession>A0AB34G0F0</accession>
<keyword evidence="1" id="KW-0067">ATP-binding</keyword>
<dbReference type="PANTHER" id="PTHR23086:SF126">
    <property type="entry name" value="PIPK DOMAIN-CONTAINING PROTEIN"/>
    <property type="match status" value="1"/>
</dbReference>
<dbReference type="InterPro" id="IPR027483">
    <property type="entry name" value="PInositol-4-P-4/5-kinase_C_sf"/>
</dbReference>
<dbReference type="Pfam" id="PF01504">
    <property type="entry name" value="PIP5K"/>
    <property type="match status" value="1"/>
</dbReference>
<dbReference type="Gene3D" id="3.30.800.10">
    <property type="entry name" value="Phosphatidylinositol Phosphate Kinase II Beta"/>
    <property type="match status" value="1"/>
</dbReference>
<sequence length="394" mass="43588">MKIRAACISASIAEAILADYGLDDNADLRTKPSFSASFVRSMVAFFSLYRLGLARYRPADFLMLRHEIWHMDEDEYAASFQSDDTTTDARGLDSDSNGELVPVGDLGYSGSTFFTTPDGRYLVKSLPRRFEHRFFTHDLFKPYVAHMRRHPGSLLVRITDMPYTPRATLGGILGVAPTHHIVMENLLHGKEKAGNSDDWETYDLKPGDYFFPERDIADGRLAPQSVKDRLVDEFPGGRVRVDAAMKRQLLEVLGADTKLLADANAIDYSLFLVRFPGPATRPSRAAAAAEPVSPLPDEDAWRAGVPSSDGRWTYRAIVLDFFWAKHKFHAQAMTGLVSAFNLVANKGPMSITARPEEYRTRFLAMVDKLVSAAGDGDDGAGGDDGDDGEAPSRR</sequence>
<evidence type="ECO:0000313" key="5">
    <source>
        <dbReference type="Proteomes" id="UP001163105"/>
    </source>
</evidence>
<organism evidence="4 5">
    <name type="scientific">Purpureocillium lavendulum</name>
    <dbReference type="NCBI Taxonomy" id="1247861"/>
    <lineage>
        <taxon>Eukaryota</taxon>
        <taxon>Fungi</taxon>
        <taxon>Dikarya</taxon>
        <taxon>Ascomycota</taxon>
        <taxon>Pezizomycotina</taxon>
        <taxon>Sordariomycetes</taxon>
        <taxon>Hypocreomycetidae</taxon>
        <taxon>Hypocreales</taxon>
        <taxon>Ophiocordycipitaceae</taxon>
        <taxon>Purpureocillium</taxon>
    </lineage>
</organism>
<feature type="compositionally biased region" description="Acidic residues" evidence="2">
    <location>
        <begin position="375"/>
        <end position="394"/>
    </location>
</feature>
<protein>
    <submittedName>
        <fullName evidence="4">Mipc synthase protein</fullName>
    </submittedName>
</protein>
<evidence type="ECO:0000313" key="4">
    <source>
        <dbReference type="EMBL" id="KAJ6445075.1"/>
    </source>
</evidence>
<dbReference type="Gene3D" id="3.30.810.10">
    <property type="entry name" value="2-Layer Sandwich"/>
    <property type="match status" value="1"/>
</dbReference>
<reference evidence="4" key="1">
    <citation type="submission" date="2023-01" db="EMBL/GenBank/DDBJ databases">
        <title>The growth and conidiation of Purpureocillium lavendulum are regulated by nitrogen source and histone H3K14 acetylation.</title>
        <authorList>
            <person name="Tang P."/>
            <person name="Han J."/>
            <person name="Zhang C."/>
            <person name="Tang P."/>
            <person name="Qi F."/>
            <person name="Zhang K."/>
            <person name="Liang L."/>
        </authorList>
    </citation>
    <scope>NUCLEOTIDE SEQUENCE</scope>
    <source>
        <strain evidence="4">YMF1.00683</strain>
    </source>
</reference>
<dbReference type="AlphaFoldDB" id="A0AB34G0F0"/>
<name>A0AB34G0F0_9HYPO</name>
<evidence type="ECO:0000256" key="2">
    <source>
        <dbReference type="SAM" id="MobiDB-lite"/>
    </source>
</evidence>
<dbReference type="SMART" id="SM00330">
    <property type="entry name" value="PIPKc"/>
    <property type="match status" value="1"/>
</dbReference>
<gene>
    <name evidence="4" type="ORF">O9K51_03477</name>
</gene>
<dbReference type="EMBL" id="JAQHRD010000002">
    <property type="protein sequence ID" value="KAJ6445075.1"/>
    <property type="molecule type" value="Genomic_DNA"/>
</dbReference>
<keyword evidence="1" id="KW-0547">Nucleotide-binding</keyword>
<dbReference type="GO" id="GO:0005524">
    <property type="term" value="F:ATP binding"/>
    <property type="evidence" value="ECO:0007669"/>
    <property type="project" value="UniProtKB-UniRule"/>
</dbReference>
<dbReference type="SUPFAM" id="SSF56104">
    <property type="entry name" value="SAICAR synthase-like"/>
    <property type="match status" value="1"/>
</dbReference>
<feature type="region of interest" description="Disordered" evidence="2">
    <location>
        <begin position="373"/>
        <end position="394"/>
    </location>
</feature>
<evidence type="ECO:0000259" key="3">
    <source>
        <dbReference type="PROSITE" id="PS51455"/>
    </source>
</evidence>
<comment type="caution">
    <text evidence="4">The sequence shown here is derived from an EMBL/GenBank/DDBJ whole genome shotgun (WGS) entry which is preliminary data.</text>
</comment>
<dbReference type="GO" id="GO:0046854">
    <property type="term" value="P:phosphatidylinositol phosphate biosynthetic process"/>
    <property type="evidence" value="ECO:0007669"/>
    <property type="project" value="TreeGrafter"/>
</dbReference>
<dbReference type="GO" id="GO:0016308">
    <property type="term" value="F:1-phosphatidylinositol-4-phosphate 5-kinase activity"/>
    <property type="evidence" value="ECO:0007669"/>
    <property type="project" value="TreeGrafter"/>
</dbReference>
<keyword evidence="5" id="KW-1185">Reference proteome</keyword>
<dbReference type="InterPro" id="IPR027484">
    <property type="entry name" value="PInositol-4-P-5-kinase_N"/>
</dbReference>
<dbReference type="InterPro" id="IPR023610">
    <property type="entry name" value="PInositol-4/5-P-5/4-kinase"/>
</dbReference>
<evidence type="ECO:0000256" key="1">
    <source>
        <dbReference type="PROSITE-ProRule" id="PRU00781"/>
    </source>
</evidence>
<proteinExistence type="predicted"/>
<feature type="domain" description="PIPK" evidence="3">
    <location>
        <begin position="1"/>
        <end position="370"/>
    </location>
</feature>